<dbReference type="InterPro" id="IPR008621">
    <property type="entry name" value="Cbb3-typ_cyt_oxidase_comp"/>
</dbReference>
<dbReference type="Proteomes" id="UP000008871">
    <property type="component" value="Chromosome"/>
</dbReference>
<keyword evidence="1" id="KW-0812">Transmembrane</keyword>
<dbReference type="Pfam" id="PF05545">
    <property type="entry name" value="FixQ"/>
    <property type="match status" value="1"/>
</dbReference>
<proteinExistence type="predicted"/>
<dbReference type="RefSeq" id="WP_011588631.1">
    <property type="nucleotide sequence ID" value="NC_008260.1"/>
</dbReference>
<keyword evidence="1" id="KW-1133">Transmembrane helix</keyword>
<dbReference type="eggNOG" id="COG4736">
    <property type="taxonomic scope" value="Bacteria"/>
</dbReference>
<gene>
    <name evidence="2" type="primary">ccoQ</name>
    <name evidence="2" type="ordered locus">ABO_1349</name>
</gene>
<dbReference type="HOGENOM" id="CLU_192294_4_0_6"/>
<dbReference type="STRING" id="393595.ABO_1349"/>
<dbReference type="AlphaFoldDB" id="Q0VPV1"/>
<feature type="transmembrane region" description="Helical" evidence="1">
    <location>
        <begin position="6"/>
        <end position="23"/>
    </location>
</feature>
<dbReference type="OrthoDB" id="6080642at2"/>
<evidence type="ECO:0000313" key="3">
    <source>
        <dbReference type="Proteomes" id="UP000008871"/>
    </source>
</evidence>
<evidence type="ECO:0000313" key="2">
    <source>
        <dbReference type="EMBL" id="CAL16797.1"/>
    </source>
</evidence>
<accession>Q0VPV1</accession>
<organism evidence="2 3">
    <name type="scientific">Alcanivorax borkumensis (strain ATCC 700651 / DSM 11573 / NCIMB 13689 / SK2)</name>
    <dbReference type="NCBI Taxonomy" id="393595"/>
    <lineage>
        <taxon>Bacteria</taxon>
        <taxon>Pseudomonadati</taxon>
        <taxon>Pseudomonadota</taxon>
        <taxon>Gammaproteobacteria</taxon>
        <taxon>Oceanospirillales</taxon>
        <taxon>Alcanivoracaceae</taxon>
        <taxon>Alcanivorax</taxon>
    </lineage>
</organism>
<dbReference type="KEGG" id="abo:ABO_1349"/>
<sequence length="55" mass="6488">MSYHALFTLVFFLAFIAMTLWVYRPSRKKDYEKLSYIALDADERATKSVHKGDDQ</sequence>
<name>Q0VPV1_ALCBS</name>
<dbReference type="EMBL" id="AM286690">
    <property type="protein sequence ID" value="CAL16797.1"/>
    <property type="molecule type" value="Genomic_DNA"/>
</dbReference>
<reference evidence="2 3" key="1">
    <citation type="journal article" date="2006" name="Nat. Biotechnol.">
        <title>Genome sequence of the ubiquitous hydrocarbon-degrading marine bacterium Alcanivorax borkumensis.</title>
        <authorList>
            <person name="Schneiker S."/>
            <person name="Martins dos Santos V.A.P."/>
            <person name="Bartels D."/>
            <person name="Bekel T."/>
            <person name="Brecht M."/>
            <person name="Buhrmester J."/>
            <person name="Chernikova T.N."/>
            <person name="Denaro R."/>
            <person name="Ferrer M."/>
            <person name="Gertler C."/>
            <person name="Goesmann A."/>
            <person name="Golyshina O.V."/>
            <person name="Kaminski F."/>
            <person name="Khachane A.N."/>
            <person name="Lang S."/>
            <person name="Linke B."/>
            <person name="McHardy A.C."/>
            <person name="Meyer F."/>
            <person name="Nechitaylo T."/>
            <person name="Puehler A."/>
            <person name="Regenhardt D."/>
            <person name="Rupp O."/>
            <person name="Sabirova J.S."/>
            <person name="Selbitschka W."/>
            <person name="Yakimov M.M."/>
            <person name="Timmis K.N."/>
            <person name="Vorhoelter F.-J."/>
            <person name="Weidner S."/>
            <person name="Kaiser O."/>
            <person name="Golyshin P.N."/>
        </authorList>
    </citation>
    <scope>NUCLEOTIDE SEQUENCE [LARGE SCALE GENOMIC DNA]</scope>
    <source>
        <strain evidence="3">ATCC 700651 / DSM 11573 / NCIMB 13689 / SK2</strain>
    </source>
</reference>
<evidence type="ECO:0000256" key="1">
    <source>
        <dbReference type="SAM" id="Phobius"/>
    </source>
</evidence>
<keyword evidence="1" id="KW-0472">Membrane</keyword>
<keyword evidence="3" id="KW-1185">Reference proteome</keyword>
<protein>
    <submittedName>
        <fullName evidence="2">Cytochrome c oxidase, cbb3-type, CcoQ subunit, putative</fullName>
    </submittedName>
</protein>